<reference evidence="1 2" key="1">
    <citation type="submission" date="2022-05" db="EMBL/GenBank/DDBJ databases">
        <authorList>
            <person name="Jo J.-H."/>
            <person name="Im W.-T."/>
        </authorList>
    </citation>
    <scope>NUCLEOTIDE SEQUENCE [LARGE SCALE GENOMIC DNA]</scope>
    <source>
        <strain evidence="1 2">NSE70-1</strain>
    </source>
</reference>
<evidence type="ECO:0000313" key="1">
    <source>
        <dbReference type="EMBL" id="MCL6699171.1"/>
    </source>
</evidence>
<dbReference type="Proteomes" id="UP001203410">
    <property type="component" value="Unassembled WGS sequence"/>
</dbReference>
<dbReference type="RefSeq" id="WP_249904577.1">
    <property type="nucleotide sequence ID" value="NZ_JAMGBA010000002.1"/>
</dbReference>
<dbReference type="SUPFAM" id="SSF55785">
    <property type="entry name" value="PYP-like sensor domain (PAS domain)"/>
    <property type="match status" value="1"/>
</dbReference>
<dbReference type="InterPro" id="IPR035965">
    <property type="entry name" value="PAS-like_dom_sf"/>
</dbReference>
<accession>A0ABT0RW83</accession>
<gene>
    <name evidence="1" type="ORF">LZ496_10315</name>
</gene>
<sequence length="155" mass="17369">MLHQTNFRAKEPLALHHSWPISERARYFEMGSILSSAVIDAIQPEQVGELGFLHVGCWECDLSDNSLVWSGGVYDLFGMPRGAPVTREDAVALYSEESRAAMERLRSYAIKHGRGFTIDTEIHPFAGKSRWMRLIAAPVCEDGRVTKLHGLKLSI</sequence>
<comment type="caution">
    <text evidence="1">The sequence shown here is derived from an EMBL/GenBank/DDBJ whole genome shotgun (WGS) entry which is preliminary data.</text>
</comment>
<name>A0ABT0RW83_9SPHN</name>
<protein>
    <recommendedName>
        <fullName evidence="3">PAS fold-containing protein</fullName>
    </recommendedName>
</protein>
<evidence type="ECO:0008006" key="3">
    <source>
        <dbReference type="Google" id="ProtNLM"/>
    </source>
</evidence>
<keyword evidence="2" id="KW-1185">Reference proteome</keyword>
<evidence type="ECO:0000313" key="2">
    <source>
        <dbReference type="Proteomes" id="UP001203410"/>
    </source>
</evidence>
<organism evidence="1 2">
    <name type="scientific">Sphingomonas caseinilyticus</name>
    <dbReference type="NCBI Taxonomy" id="2908205"/>
    <lineage>
        <taxon>Bacteria</taxon>
        <taxon>Pseudomonadati</taxon>
        <taxon>Pseudomonadota</taxon>
        <taxon>Alphaproteobacteria</taxon>
        <taxon>Sphingomonadales</taxon>
        <taxon>Sphingomonadaceae</taxon>
        <taxon>Sphingomonas</taxon>
    </lineage>
</organism>
<dbReference type="Gene3D" id="3.30.450.20">
    <property type="entry name" value="PAS domain"/>
    <property type="match status" value="1"/>
</dbReference>
<dbReference type="EMBL" id="JAMGBA010000002">
    <property type="protein sequence ID" value="MCL6699171.1"/>
    <property type="molecule type" value="Genomic_DNA"/>
</dbReference>
<proteinExistence type="predicted"/>